<feature type="transmembrane region" description="Helical" evidence="1">
    <location>
        <begin position="149"/>
        <end position="169"/>
    </location>
</feature>
<accession>A0A231V1G2</accession>
<dbReference type="GO" id="GO:0009103">
    <property type="term" value="P:lipopolysaccharide biosynthetic process"/>
    <property type="evidence" value="ECO:0007669"/>
    <property type="project" value="TreeGrafter"/>
</dbReference>
<dbReference type="InterPro" id="IPR050879">
    <property type="entry name" value="Acyltransferase_3"/>
</dbReference>
<keyword evidence="1" id="KW-0472">Membrane</keyword>
<evidence type="ECO:0000313" key="3">
    <source>
        <dbReference type="EMBL" id="OXT01954.1"/>
    </source>
</evidence>
<dbReference type="Pfam" id="PF01757">
    <property type="entry name" value="Acyl_transf_3"/>
    <property type="match status" value="1"/>
</dbReference>
<evidence type="ECO:0000259" key="2">
    <source>
        <dbReference type="Pfam" id="PF01757"/>
    </source>
</evidence>
<proteinExistence type="predicted"/>
<keyword evidence="1" id="KW-1133">Transmembrane helix</keyword>
<feature type="transmembrane region" description="Helical" evidence="1">
    <location>
        <begin position="324"/>
        <end position="346"/>
    </location>
</feature>
<organism evidence="3 4">
    <name type="scientific">Notoacmeibacter marinus</name>
    <dbReference type="NCBI Taxonomy" id="1876515"/>
    <lineage>
        <taxon>Bacteria</taxon>
        <taxon>Pseudomonadati</taxon>
        <taxon>Pseudomonadota</taxon>
        <taxon>Alphaproteobacteria</taxon>
        <taxon>Hyphomicrobiales</taxon>
        <taxon>Notoacmeibacteraceae</taxon>
        <taxon>Notoacmeibacter</taxon>
    </lineage>
</organism>
<gene>
    <name evidence="3" type="ORF">B7H23_03160</name>
</gene>
<dbReference type="PANTHER" id="PTHR23028:SF53">
    <property type="entry name" value="ACYL_TRANSF_3 DOMAIN-CONTAINING PROTEIN"/>
    <property type="match status" value="1"/>
</dbReference>
<dbReference type="Proteomes" id="UP000215405">
    <property type="component" value="Unassembled WGS sequence"/>
</dbReference>
<feature type="domain" description="Acyltransferase 3" evidence="2">
    <location>
        <begin position="16"/>
        <end position="341"/>
    </location>
</feature>
<protein>
    <recommendedName>
        <fullName evidence="2">Acyltransferase 3 domain-containing protein</fullName>
    </recommendedName>
</protein>
<feature type="transmembrane region" description="Helical" evidence="1">
    <location>
        <begin position="247"/>
        <end position="270"/>
    </location>
</feature>
<evidence type="ECO:0000313" key="4">
    <source>
        <dbReference type="Proteomes" id="UP000215405"/>
    </source>
</evidence>
<sequence>MTIAASAPKPTIYHAFAVWRFVAALIVMMYHFVHLSDDWRIWVPWLENMMPLLDLFFMVSGFLIYERYRHQLGNLKSFGTFLYKRLARLYPLHLITTTFFVLLGLGWEAGLIRAENGPYLFDWSALPANLLLLQAWGTTEWLSFNFPSWSLSAEWLCYLLMPLVVFIAARNGIPGLIFGAVIAYLLALFVIAQGWSAAQSIAEMKSWGALRGLGSFFIGAALVRFVEISTFRMRSHLVGQFAMGITVWLMFQPVAYGYILAALGGTLWLAALAERDNPDGMAWLRPGLPLFAVSFGIYLWHPILEAFFLKGVWRIIEPIVDFRIDWLFIPAALGTIIVALVSHALLEKPTGDWLIDRLRGRKTRHALAARTALMEGGR</sequence>
<dbReference type="GO" id="GO:0016020">
    <property type="term" value="C:membrane"/>
    <property type="evidence" value="ECO:0007669"/>
    <property type="project" value="TreeGrafter"/>
</dbReference>
<name>A0A231V1G2_9HYPH</name>
<feature type="transmembrane region" description="Helical" evidence="1">
    <location>
        <begin position="207"/>
        <end position="226"/>
    </location>
</feature>
<dbReference type="InterPro" id="IPR002656">
    <property type="entry name" value="Acyl_transf_3_dom"/>
</dbReference>
<evidence type="ECO:0000256" key="1">
    <source>
        <dbReference type="SAM" id="Phobius"/>
    </source>
</evidence>
<comment type="caution">
    <text evidence="3">The sequence shown here is derived from an EMBL/GenBank/DDBJ whole genome shotgun (WGS) entry which is preliminary data.</text>
</comment>
<dbReference type="PANTHER" id="PTHR23028">
    <property type="entry name" value="ACETYLTRANSFERASE"/>
    <property type="match status" value="1"/>
</dbReference>
<feature type="transmembrane region" description="Helical" evidence="1">
    <location>
        <begin position="45"/>
        <end position="65"/>
    </location>
</feature>
<feature type="transmembrane region" description="Helical" evidence="1">
    <location>
        <begin position="176"/>
        <end position="195"/>
    </location>
</feature>
<keyword evidence="4" id="KW-1185">Reference proteome</keyword>
<dbReference type="RefSeq" id="WP_094075921.1">
    <property type="nucleotide sequence ID" value="NZ_NBYO01000001.1"/>
</dbReference>
<feature type="transmembrane region" description="Helical" evidence="1">
    <location>
        <begin position="12"/>
        <end position="33"/>
    </location>
</feature>
<feature type="transmembrane region" description="Helical" evidence="1">
    <location>
        <begin position="290"/>
        <end position="312"/>
    </location>
</feature>
<dbReference type="EMBL" id="NBYO01000001">
    <property type="protein sequence ID" value="OXT01954.1"/>
    <property type="molecule type" value="Genomic_DNA"/>
</dbReference>
<dbReference type="AlphaFoldDB" id="A0A231V1G2"/>
<dbReference type="GO" id="GO:0016747">
    <property type="term" value="F:acyltransferase activity, transferring groups other than amino-acyl groups"/>
    <property type="evidence" value="ECO:0007669"/>
    <property type="project" value="InterPro"/>
</dbReference>
<reference evidence="4" key="1">
    <citation type="journal article" date="2017" name="Int. J. Syst. Evol. Microbiol.">
        <title>Notoacmeibacter marinus gen. nov., sp. nov., isolated from the gut of a limpet and proposal of Notoacmeibacteraceae fam. nov. in the order Rhizobiales of the class Alphaproteobacteria.</title>
        <authorList>
            <person name="Huang Z."/>
            <person name="Guo F."/>
            <person name="Lai Q."/>
        </authorList>
    </citation>
    <scope>NUCLEOTIDE SEQUENCE [LARGE SCALE GENOMIC DNA]</scope>
    <source>
        <strain evidence="4">XMTR2A4</strain>
    </source>
</reference>
<feature type="transmembrane region" description="Helical" evidence="1">
    <location>
        <begin position="86"/>
        <end position="107"/>
    </location>
</feature>
<keyword evidence="1" id="KW-0812">Transmembrane</keyword>